<gene>
    <name evidence="1" type="ORF">SVUK_LOCUS11685</name>
</gene>
<accession>A0A3P7JKG5</accession>
<evidence type="ECO:0000313" key="1">
    <source>
        <dbReference type="EMBL" id="VDM76687.1"/>
    </source>
</evidence>
<dbReference type="EMBL" id="UYYB01097493">
    <property type="protein sequence ID" value="VDM76687.1"/>
    <property type="molecule type" value="Genomic_DNA"/>
</dbReference>
<dbReference type="Proteomes" id="UP000270094">
    <property type="component" value="Unassembled WGS sequence"/>
</dbReference>
<sequence length="182" mass="21330">MTQLIFTQVHAWVTRRGTVPMPSEEENCQLVTVTEEEIENCVRVIPRLDTLILVKAMGHRKLSKTHNRIWKTRPKHQSHLHQVHAWVTRRGTVPMPSEEENCQLVTVTEEEIENCVRVIPRLDTLILVKAMGHRKRFGNPFRYYYVCGIIFGRMKHRGENLLSDFNFWAEGQYLGLQKPTLL</sequence>
<protein>
    <submittedName>
        <fullName evidence="1">Uncharacterized protein</fullName>
    </submittedName>
</protein>
<dbReference type="AlphaFoldDB" id="A0A3P7JKG5"/>
<reference evidence="1 2" key="1">
    <citation type="submission" date="2018-11" db="EMBL/GenBank/DDBJ databases">
        <authorList>
            <consortium name="Pathogen Informatics"/>
        </authorList>
    </citation>
    <scope>NUCLEOTIDE SEQUENCE [LARGE SCALE GENOMIC DNA]</scope>
</reference>
<dbReference type="OrthoDB" id="5868951at2759"/>
<organism evidence="1 2">
    <name type="scientific">Strongylus vulgaris</name>
    <name type="common">Blood worm</name>
    <dbReference type="NCBI Taxonomy" id="40348"/>
    <lineage>
        <taxon>Eukaryota</taxon>
        <taxon>Metazoa</taxon>
        <taxon>Ecdysozoa</taxon>
        <taxon>Nematoda</taxon>
        <taxon>Chromadorea</taxon>
        <taxon>Rhabditida</taxon>
        <taxon>Rhabditina</taxon>
        <taxon>Rhabditomorpha</taxon>
        <taxon>Strongyloidea</taxon>
        <taxon>Strongylidae</taxon>
        <taxon>Strongylus</taxon>
    </lineage>
</organism>
<name>A0A3P7JKG5_STRVU</name>
<evidence type="ECO:0000313" key="2">
    <source>
        <dbReference type="Proteomes" id="UP000270094"/>
    </source>
</evidence>
<proteinExistence type="predicted"/>
<keyword evidence="2" id="KW-1185">Reference proteome</keyword>